<organism evidence="1 2">
    <name type="scientific">Portunus trituberculatus</name>
    <name type="common">Swimming crab</name>
    <name type="synonym">Neptunus trituberculatus</name>
    <dbReference type="NCBI Taxonomy" id="210409"/>
    <lineage>
        <taxon>Eukaryota</taxon>
        <taxon>Metazoa</taxon>
        <taxon>Ecdysozoa</taxon>
        <taxon>Arthropoda</taxon>
        <taxon>Crustacea</taxon>
        <taxon>Multicrustacea</taxon>
        <taxon>Malacostraca</taxon>
        <taxon>Eumalacostraca</taxon>
        <taxon>Eucarida</taxon>
        <taxon>Decapoda</taxon>
        <taxon>Pleocyemata</taxon>
        <taxon>Brachyura</taxon>
        <taxon>Eubrachyura</taxon>
        <taxon>Portunoidea</taxon>
        <taxon>Portunidae</taxon>
        <taxon>Portuninae</taxon>
        <taxon>Portunus</taxon>
    </lineage>
</organism>
<proteinExistence type="predicted"/>
<dbReference type="AlphaFoldDB" id="A0A5B7E7E5"/>
<keyword evidence="2" id="KW-1185">Reference proteome</keyword>
<dbReference type="Proteomes" id="UP000324222">
    <property type="component" value="Unassembled WGS sequence"/>
</dbReference>
<evidence type="ECO:0000313" key="1">
    <source>
        <dbReference type="EMBL" id="MPC29126.1"/>
    </source>
</evidence>
<evidence type="ECO:0000313" key="2">
    <source>
        <dbReference type="Proteomes" id="UP000324222"/>
    </source>
</evidence>
<gene>
    <name evidence="1" type="ORF">E2C01_022346</name>
</gene>
<sequence>MFLPLREAPEYSILDVQSDLYLLSLPSPAVVQVLALGRLHYFLQGPETGSGPLLTLGKLVSTTQRQWDGVVRYMLSVTGLSDTEREVMSYEVFRCTSRVWCTIWDCEFSVKFKTASSSVVFTALVSHPCCGGQTRYPGAVPSTCQCHDSLPFPRFPKTPVYRQTRQEGTNKIDCFTQQYQ</sequence>
<name>A0A5B7E7E5_PORTR</name>
<protein>
    <submittedName>
        <fullName evidence="1">Uncharacterized protein</fullName>
    </submittedName>
</protein>
<accession>A0A5B7E7E5</accession>
<comment type="caution">
    <text evidence="1">The sequence shown here is derived from an EMBL/GenBank/DDBJ whole genome shotgun (WGS) entry which is preliminary data.</text>
</comment>
<dbReference type="EMBL" id="VSRR010002020">
    <property type="protein sequence ID" value="MPC29126.1"/>
    <property type="molecule type" value="Genomic_DNA"/>
</dbReference>
<reference evidence="1 2" key="1">
    <citation type="submission" date="2019-05" db="EMBL/GenBank/DDBJ databases">
        <title>Another draft genome of Portunus trituberculatus and its Hox gene families provides insights of decapod evolution.</title>
        <authorList>
            <person name="Jeong J.-H."/>
            <person name="Song I."/>
            <person name="Kim S."/>
            <person name="Choi T."/>
            <person name="Kim D."/>
            <person name="Ryu S."/>
            <person name="Kim W."/>
        </authorList>
    </citation>
    <scope>NUCLEOTIDE SEQUENCE [LARGE SCALE GENOMIC DNA]</scope>
    <source>
        <tissue evidence="1">Muscle</tissue>
    </source>
</reference>